<dbReference type="GeneTree" id="ENSGT00940000165528"/>
<dbReference type="GO" id="GO:0038023">
    <property type="term" value="F:signaling receptor activity"/>
    <property type="evidence" value="ECO:0000318"/>
    <property type="project" value="GO_Central"/>
</dbReference>
<proteinExistence type="predicted"/>
<dbReference type="eggNOG" id="KOG0619">
    <property type="taxonomic scope" value="Eukaryota"/>
</dbReference>
<dbReference type="Ensembl" id="ENSACAT00000004695.3">
    <property type="protein sequence ID" value="ENSACAP00000004589.3"/>
    <property type="gene ID" value="ENSACAG00000004710.3"/>
</dbReference>
<dbReference type="SMART" id="SM00409">
    <property type="entry name" value="IG"/>
    <property type="match status" value="1"/>
</dbReference>
<keyword evidence="3 11" id="KW-0812">Transmembrane</keyword>
<evidence type="ECO:0000256" key="10">
    <source>
        <dbReference type="SAM" id="MobiDB-lite"/>
    </source>
</evidence>
<dbReference type="FunFam" id="2.60.40.10:FF:000076">
    <property type="entry name" value="Leucine-rich repeat and Ig domain-containing 4"/>
    <property type="match status" value="1"/>
</dbReference>
<dbReference type="InterPro" id="IPR013783">
    <property type="entry name" value="Ig-like_fold"/>
</dbReference>
<evidence type="ECO:0000259" key="12">
    <source>
        <dbReference type="PROSITE" id="PS50835"/>
    </source>
</evidence>
<dbReference type="Proteomes" id="UP000001646">
    <property type="component" value="Chromosome 2"/>
</dbReference>
<dbReference type="SMART" id="SM00365">
    <property type="entry name" value="LRR_SD22"/>
    <property type="match status" value="3"/>
</dbReference>
<dbReference type="InterPro" id="IPR050541">
    <property type="entry name" value="LRR_TM_domain-containing"/>
</dbReference>
<dbReference type="SUPFAM" id="SSF48726">
    <property type="entry name" value="Immunoglobulin"/>
    <property type="match status" value="1"/>
</dbReference>
<name>G1KD31_ANOCA</name>
<keyword evidence="9" id="KW-0393">Immunoglobulin domain</keyword>
<evidence type="ECO:0000256" key="11">
    <source>
        <dbReference type="SAM" id="Phobius"/>
    </source>
</evidence>
<dbReference type="Gene3D" id="2.60.40.10">
    <property type="entry name" value="Immunoglobulins"/>
    <property type="match status" value="1"/>
</dbReference>
<evidence type="ECO:0000256" key="8">
    <source>
        <dbReference type="ARBA" id="ARBA00023157"/>
    </source>
</evidence>
<dbReference type="InterPro" id="IPR003599">
    <property type="entry name" value="Ig_sub"/>
</dbReference>
<dbReference type="PANTHER" id="PTHR24369:SF216">
    <property type="entry name" value="CD180 MOLECULE"/>
    <property type="match status" value="1"/>
</dbReference>
<dbReference type="InterPro" id="IPR013098">
    <property type="entry name" value="Ig_I-set"/>
</dbReference>
<dbReference type="Pfam" id="PF13855">
    <property type="entry name" value="LRR_8"/>
    <property type="match status" value="3"/>
</dbReference>
<dbReference type="InterPro" id="IPR032675">
    <property type="entry name" value="LRR_dom_sf"/>
</dbReference>
<dbReference type="SUPFAM" id="SSF52058">
    <property type="entry name" value="L domain-like"/>
    <property type="match status" value="1"/>
</dbReference>
<keyword evidence="4" id="KW-0732">Signal</keyword>
<dbReference type="InterPro" id="IPR003598">
    <property type="entry name" value="Ig_sub2"/>
</dbReference>
<feature type="domain" description="Ig-like" evidence="12">
    <location>
        <begin position="465"/>
        <end position="554"/>
    </location>
</feature>
<evidence type="ECO:0000256" key="5">
    <source>
        <dbReference type="ARBA" id="ARBA00022737"/>
    </source>
</evidence>
<dbReference type="Pfam" id="PF00560">
    <property type="entry name" value="LRR_1"/>
    <property type="match status" value="1"/>
</dbReference>
<feature type="compositionally biased region" description="Polar residues" evidence="10">
    <location>
        <begin position="882"/>
        <end position="894"/>
    </location>
</feature>
<gene>
    <name evidence="13" type="primary">LOC100562669</name>
</gene>
<dbReference type="InParanoid" id="G1KD31"/>
<reference evidence="13" key="2">
    <citation type="submission" date="2025-08" db="UniProtKB">
        <authorList>
            <consortium name="Ensembl"/>
        </authorList>
    </citation>
    <scope>IDENTIFICATION</scope>
</reference>
<dbReference type="Gene3D" id="3.80.10.10">
    <property type="entry name" value="Ribonuclease Inhibitor"/>
    <property type="match status" value="2"/>
</dbReference>
<feature type="region of interest" description="Disordered" evidence="10">
    <location>
        <begin position="865"/>
        <end position="894"/>
    </location>
</feature>
<dbReference type="InterPro" id="IPR007110">
    <property type="entry name" value="Ig-like_dom"/>
</dbReference>
<evidence type="ECO:0000256" key="7">
    <source>
        <dbReference type="ARBA" id="ARBA00023136"/>
    </source>
</evidence>
<evidence type="ECO:0000313" key="13">
    <source>
        <dbReference type="Ensembl" id="ENSACAP00000004589.3"/>
    </source>
</evidence>
<dbReference type="PANTHER" id="PTHR24369">
    <property type="entry name" value="ANTIGEN BSP, PUTATIVE-RELATED"/>
    <property type="match status" value="1"/>
</dbReference>
<evidence type="ECO:0000256" key="9">
    <source>
        <dbReference type="ARBA" id="ARBA00023319"/>
    </source>
</evidence>
<dbReference type="SMART" id="SM00369">
    <property type="entry name" value="LRR_TYP"/>
    <property type="match status" value="11"/>
</dbReference>
<feature type="compositionally biased region" description="Low complexity" evidence="10">
    <location>
        <begin position="865"/>
        <end position="874"/>
    </location>
</feature>
<dbReference type="STRING" id="28377.ENSACAP00000004589"/>
<feature type="transmembrane region" description="Helical" evidence="11">
    <location>
        <begin position="773"/>
        <end position="799"/>
    </location>
</feature>
<keyword evidence="8" id="KW-1015">Disulfide bond</keyword>
<keyword evidence="14" id="KW-1185">Reference proteome</keyword>
<evidence type="ECO:0000256" key="1">
    <source>
        <dbReference type="ARBA" id="ARBA00004167"/>
    </source>
</evidence>
<dbReference type="PROSITE" id="PS51450">
    <property type="entry name" value="LRR"/>
    <property type="match status" value="2"/>
</dbReference>
<dbReference type="PROSITE" id="PS50835">
    <property type="entry name" value="IG_LIKE"/>
    <property type="match status" value="1"/>
</dbReference>
<evidence type="ECO:0000256" key="2">
    <source>
        <dbReference type="ARBA" id="ARBA00022614"/>
    </source>
</evidence>
<evidence type="ECO:0000256" key="4">
    <source>
        <dbReference type="ARBA" id="ARBA00022729"/>
    </source>
</evidence>
<comment type="subcellular location">
    <subcellularLocation>
        <location evidence="1">Membrane</location>
        <topology evidence="1">Single-pass membrane protein</topology>
    </subcellularLocation>
</comment>
<protein>
    <recommendedName>
        <fullName evidence="12">Ig-like domain-containing protein</fullName>
    </recommendedName>
</protein>
<dbReference type="SMART" id="SM00408">
    <property type="entry name" value="IGc2"/>
    <property type="match status" value="1"/>
</dbReference>
<keyword evidence="5" id="KW-0677">Repeat</keyword>
<dbReference type="Bgee" id="ENSACAG00000004710">
    <property type="expression patterns" value="Expressed in brain and 1 other cell type or tissue"/>
</dbReference>
<evidence type="ECO:0000256" key="6">
    <source>
        <dbReference type="ARBA" id="ARBA00022989"/>
    </source>
</evidence>
<dbReference type="InterPro" id="IPR003591">
    <property type="entry name" value="Leu-rich_rpt_typical-subtyp"/>
</dbReference>
<organism evidence="13 14">
    <name type="scientific">Anolis carolinensis</name>
    <name type="common">Green anole</name>
    <name type="synonym">American chameleon</name>
    <dbReference type="NCBI Taxonomy" id="28377"/>
    <lineage>
        <taxon>Eukaryota</taxon>
        <taxon>Metazoa</taxon>
        <taxon>Chordata</taxon>
        <taxon>Craniata</taxon>
        <taxon>Vertebrata</taxon>
        <taxon>Euteleostomi</taxon>
        <taxon>Lepidosauria</taxon>
        <taxon>Squamata</taxon>
        <taxon>Bifurcata</taxon>
        <taxon>Unidentata</taxon>
        <taxon>Episquamata</taxon>
        <taxon>Toxicofera</taxon>
        <taxon>Iguania</taxon>
        <taxon>Dactyloidae</taxon>
        <taxon>Anolis</taxon>
    </lineage>
</organism>
<dbReference type="AlphaFoldDB" id="G1KD31"/>
<reference evidence="13 14" key="1">
    <citation type="submission" date="2009-12" db="EMBL/GenBank/DDBJ databases">
        <title>The Genome Sequence of Anolis carolinensis (Green Anole Lizard).</title>
        <authorList>
            <consortium name="The Genome Sequencing Platform"/>
            <person name="Di Palma F."/>
            <person name="Alfoldi J."/>
            <person name="Heiman D."/>
            <person name="Young S."/>
            <person name="Grabherr M."/>
            <person name="Johnson J."/>
            <person name="Lander E.S."/>
            <person name="Lindblad-Toh K."/>
        </authorList>
    </citation>
    <scope>NUCLEOTIDE SEQUENCE [LARGE SCALE GENOMIC DNA]</scope>
    <source>
        <strain evidence="13 14">JBL SC #1</strain>
    </source>
</reference>
<dbReference type="InterPro" id="IPR036179">
    <property type="entry name" value="Ig-like_dom_sf"/>
</dbReference>
<keyword evidence="7 11" id="KW-0472">Membrane</keyword>
<dbReference type="InterPro" id="IPR001611">
    <property type="entry name" value="Leu-rich_rpt"/>
</dbReference>
<dbReference type="GO" id="GO:0005886">
    <property type="term" value="C:plasma membrane"/>
    <property type="evidence" value="ECO:0000318"/>
    <property type="project" value="GO_Central"/>
</dbReference>
<sequence length="894" mass="96297">MHMCLSNPIFFFSSRHDLASWTSLSQLLTNKCPFLYPGPCGSKGSIEGIMSCLPRYALLMLFLQAATSSLHPCPPQCVCETRPWFTPQSVYHEARTVDCNDLLLTQVPSNLSSDTQVLLLQSNKISQVSGELQHLSNLTELDLSQNHFSRISDAGLANLSRLITLYLEENQVEELPDHCLSDLASLEELYINHNRISSIQPLAFTGLTSLLRLHLNANRLRAIDHRWFLSLPNLEILMIGENPISQLTGGSFRPLGRLHSLVLAGMELREVPADAFQGLDYLESLSFYDNHLPHVPTQALKGLPLLKFLDLNKNPIAEVRAGDFKDMLHLEELSLNGMEELSGIHRSAFENLPELAKLELCNNPRLSYFHPGAFQGVPALRTLLMSNAALSLLPVGLIGTLPALTELNLYGNPLRCDCLKAWEPLGTGHIRLIESQTTLCASPPEAAGQELQEVLKSAMGGTCLPEIASKDLPERLEVSSGSTVVLDCQASSEPPPQFHWISPSGEKLTTGSGRLHLRAGGTLEISTVNSADAGIYTCVARNDFGSTSRSVALAVIGERTVSPVKLLVLAKKVQSHFVVVEWMTSFMEGQKNERGGDSATPHPLATPVWSSATMRIHNPHLSYTARVPVGIREFNLTHLQPATRYEICLTVMSSVPKSSAAGDYTDLPTSVATSASTLTSVSSLEVGLSTTGVSVSSASPLGTSRGPPALLMAHLLATVVSSSASKASSAPSTSPWATTTTAPPVWQLPRMQRSCLNVTTKEASLSVELVGGWAGGAALAAVTGSLLAALSAVLLLLCASRRLKEKGCRHSLKKYMQHAAAIPLNEVYPPLISLWDAEGDPPLPMAPLTQLAPSTLPIAPPPPVTTATVGGPSLLLPPPPSQIDTSKTYLWQQP</sequence>
<keyword evidence="2" id="KW-0433">Leucine-rich repeat</keyword>
<evidence type="ECO:0000256" key="3">
    <source>
        <dbReference type="ARBA" id="ARBA00022692"/>
    </source>
</evidence>
<evidence type="ECO:0000313" key="14">
    <source>
        <dbReference type="Proteomes" id="UP000001646"/>
    </source>
</evidence>
<dbReference type="HOGENOM" id="CLU_000288_18_18_1"/>
<dbReference type="FunFam" id="3.80.10.10:FF:000056">
    <property type="entry name" value="Leucine-rich repeat neuronal protein 1"/>
    <property type="match status" value="1"/>
</dbReference>
<reference evidence="13" key="3">
    <citation type="submission" date="2025-09" db="UniProtKB">
        <authorList>
            <consortium name="Ensembl"/>
        </authorList>
    </citation>
    <scope>IDENTIFICATION</scope>
</reference>
<dbReference type="FunFam" id="3.80.10.10:FF:002074">
    <property type="entry name" value="Uncharacterized protein"/>
    <property type="match status" value="1"/>
</dbReference>
<accession>G1KD31</accession>
<keyword evidence="6 11" id="KW-1133">Transmembrane helix</keyword>
<dbReference type="Pfam" id="PF07679">
    <property type="entry name" value="I-set"/>
    <property type="match status" value="1"/>
</dbReference>